<evidence type="ECO:0000313" key="3">
    <source>
        <dbReference type="Proteomes" id="UP000199423"/>
    </source>
</evidence>
<dbReference type="OrthoDB" id="9813383at2"/>
<dbReference type="PANTHER" id="PTHR42695:SF5">
    <property type="entry name" value="GLUTAMINE AMIDOTRANSFERASE YLR126C-RELATED"/>
    <property type="match status" value="1"/>
</dbReference>
<gene>
    <name evidence="2" type="ORF">SAMN04488557_0582</name>
</gene>
<dbReference type="PANTHER" id="PTHR42695">
    <property type="entry name" value="GLUTAMINE AMIDOTRANSFERASE YLR126C-RELATED"/>
    <property type="match status" value="1"/>
</dbReference>
<protein>
    <submittedName>
        <fullName evidence="2">GMP synthase (Glutamine-hydrolysing)</fullName>
    </submittedName>
</protein>
<dbReference type="PROSITE" id="PS51273">
    <property type="entry name" value="GATASE_TYPE_1"/>
    <property type="match status" value="1"/>
</dbReference>
<dbReference type="InterPro" id="IPR029062">
    <property type="entry name" value="Class_I_gatase-like"/>
</dbReference>
<organism evidence="2 3">
    <name type="scientific">Hyphomicrobium facile</name>
    <dbReference type="NCBI Taxonomy" id="51670"/>
    <lineage>
        <taxon>Bacteria</taxon>
        <taxon>Pseudomonadati</taxon>
        <taxon>Pseudomonadota</taxon>
        <taxon>Alphaproteobacteria</taxon>
        <taxon>Hyphomicrobiales</taxon>
        <taxon>Hyphomicrobiaceae</taxon>
        <taxon>Hyphomicrobium</taxon>
    </lineage>
</organism>
<sequence length="236" mass="25787">MLPVLIVQNDPLEGAGSLATLMAKRGLSQFIVQGFDAPYAELTPERFSALIILGGAQSAYETETYPYLEREMDLVNSFIKTDMPVAGFCLGAQILAAALGGDVGPGAQKEIGWYDLTLCDEAADDALLKGHPKTLLSYHFHGDVIRNVPNSIVLASSAMTPWQAFRHGQKTYGFQYHAEVNRSLLADMCRNNESYLASNGIDADTLIVASQPHLPDFEHHCAGVLERWLDLFSIAK</sequence>
<name>A0A1I7MWF7_9HYPH</name>
<dbReference type="Pfam" id="PF00117">
    <property type="entry name" value="GATase"/>
    <property type="match status" value="1"/>
</dbReference>
<dbReference type="InterPro" id="IPR044992">
    <property type="entry name" value="ChyE-like"/>
</dbReference>
<dbReference type="RefSeq" id="WP_092863955.1">
    <property type="nucleotide sequence ID" value="NZ_FPCH01000001.1"/>
</dbReference>
<evidence type="ECO:0000259" key="1">
    <source>
        <dbReference type="Pfam" id="PF00117"/>
    </source>
</evidence>
<dbReference type="GO" id="GO:0005829">
    <property type="term" value="C:cytosol"/>
    <property type="evidence" value="ECO:0007669"/>
    <property type="project" value="TreeGrafter"/>
</dbReference>
<dbReference type="InterPro" id="IPR017926">
    <property type="entry name" value="GATASE"/>
</dbReference>
<dbReference type="SUPFAM" id="SSF52317">
    <property type="entry name" value="Class I glutamine amidotransferase-like"/>
    <property type="match status" value="1"/>
</dbReference>
<evidence type="ECO:0000313" key="2">
    <source>
        <dbReference type="EMBL" id="SFV26752.1"/>
    </source>
</evidence>
<accession>A0A1I7MWF7</accession>
<keyword evidence="3" id="KW-1185">Reference proteome</keyword>
<feature type="domain" description="Glutamine amidotransferase" evidence="1">
    <location>
        <begin position="29"/>
        <end position="183"/>
    </location>
</feature>
<dbReference type="EMBL" id="FPCH01000001">
    <property type="protein sequence ID" value="SFV26752.1"/>
    <property type="molecule type" value="Genomic_DNA"/>
</dbReference>
<dbReference type="Proteomes" id="UP000199423">
    <property type="component" value="Unassembled WGS sequence"/>
</dbReference>
<dbReference type="CDD" id="cd01741">
    <property type="entry name" value="GATase1_1"/>
    <property type="match status" value="1"/>
</dbReference>
<dbReference type="STRING" id="51670.SAMN04488557_0582"/>
<proteinExistence type="predicted"/>
<reference evidence="3" key="1">
    <citation type="submission" date="2016-10" db="EMBL/GenBank/DDBJ databases">
        <authorList>
            <person name="Varghese N."/>
            <person name="Submissions S."/>
        </authorList>
    </citation>
    <scope>NUCLEOTIDE SEQUENCE [LARGE SCALE GENOMIC DNA]</scope>
    <source>
        <strain evidence="3">DSM 1565</strain>
    </source>
</reference>
<dbReference type="AlphaFoldDB" id="A0A1I7MWF7"/>
<dbReference type="Gene3D" id="3.40.50.880">
    <property type="match status" value="1"/>
</dbReference>